<accession>G8ZS89</accession>
<protein>
    <recommendedName>
        <fullName evidence="1">J domain-containing protein</fullName>
    </recommendedName>
</protein>
<dbReference type="InParanoid" id="G8ZS89"/>
<name>G8ZS89_TORDE</name>
<dbReference type="InterPro" id="IPR001623">
    <property type="entry name" value="DnaJ_domain"/>
</dbReference>
<proteinExistence type="predicted"/>
<dbReference type="PROSITE" id="PS50076">
    <property type="entry name" value="DNAJ_2"/>
    <property type="match status" value="1"/>
</dbReference>
<dbReference type="GeneID" id="11500716"/>
<dbReference type="SMART" id="SM00271">
    <property type="entry name" value="DnaJ"/>
    <property type="match status" value="1"/>
</dbReference>
<dbReference type="HOGENOM" id="CLU_074165_0_0_1"/>
<dbReference type="STRING" id="1076872.G8ZS89"/>
<feature type="domain" description="J" evidence="1">
    <location>
        <begin position="61"/>
        <end position="147"/>
    </location>
</feature>
<dbReference type="GO" id="GO:0005743">
    <property type="term" value="C:mitochondrial inner membrane"/>
    <property type="evidence" value="ECO:0007669"/>
    <property type="project" value="EnsemblFungi"/>
</dbReference>
<dbReference type="PRINTS" id="PR00625">
    <property type="entry name" value="JDOMAIN"/>
</dbReference>
<dbReference type="FunCoup" id="G8ZS89">
    <property type="interactions" value="38"/>
</dbReference>
<keyword evidence="3" id="KW-1185">Reference proteome</keyword>
<dbReference type="InterPro" id="IPR036869">
    <property type="entry name" value="J_dom_sf"/>
</dbReference>
<dbReference type="RefSeq" id="XP_003680592.1">
    <property type="nucleotide sequence ID" value="XM_003680544.1"/>
</dbReference>
<dbReference type="EMBL" id="HE616744">
    <property type="protein sequence ID" value="CCE91381.1"/>
    <property type="molecule type" value="Genomic_DNA"/>
</dbReference>
<dbReference type="Proteomes" id="UP000005627">
    <property type="component" value="Chromosome 3"/>
</dbReference>
<dbReference type="KEGG" id="tdl:TDEL_0C04920"/>
<reference evidence="2 3" key="1">
    <citation type="journal article" date="2011" name="Proc. Natl. Acad. Sci. U.S.A.">
        <title>Evolutionary erosion of yeast sex chromosomes by mating-type switching accidents.</title>
        <authorList>
            <person name="Gordon J.L."/>
            <person name="Armisen D."/>
            <person name="Proux-Wera E."/>
            <person name="Oheigeartaigh S.S."/>
            <person name="Byrne K.P."/>
            <person name="Wolfe K.H."/>
        </authorList>
    </citation>
    <scope>NUCLEOTIDE SEQUENCE [LARGE SCALE GENOMIC DNA]</scope>
    <source>
        <strain evidence="3">ATCC 10662 / CBS 1146 / NBRC 0425 / NCYC 2629 / NRRL Y-866</strain>
    </source>
</reference>
<dbReference type="CDD" id="cd06257">
    <property type="entry name" value="DnaJ"/>
    <property type="match status" value="1"/>
</dbReference>
<evidence type="ECO:0000313" key="2">
    <source>
        <dbReference type="EMBL" id="CCE91381.1"/>
    </source>
</evidence>
<dbReference type="AlphaFoldDB" id="G8ZS89"/>
<organism evidence="2 3">
    <name type="scientific">Torulaspora delbrueckii</name>
    <name type="common">Yeast</name>
    <name type="synonym">Candida colliculosa</name>
    <dbReference type="NCBI Taxonomy" id="4950"/>
    <lineage>
        <taxon>Eukaryota</taxon>
        <taxon>Fungi</taxon>
        <taxon>Dikarya</taxon>
        <taxon>Ascomycota</taxon>
        <taxon>Saccharomycotina</taxon>
        <taxon>Saccharomycetes</taxon>
        <taxon>Saccharomycetales</taxon>
        <taxon>Saccharomycetaceae</taxon>
        <taxon>Torulaspora</taxon>
    </lineage>
</organism>
<dbReference type="eggNOG" id="ENOG502RYTK">
    <property type="taxonomic scope" value="Eukaryota"/>
</dbReference>
<gene>
    <name evidence="2" type="primary">TDEL0C04920</name>
    <name evidence="2" type="ORF">TDEL_0C04920</name>
</gene>
<dbReference type="OrthoDB" id="445556at2759"/>
<evidence type="ECO:0000313" key="3">
    <source>
        <dbReference type="Proteomes" id="UP000005627"/>
    </source>
</evidence>
<dbReference type="Gene3D" id="1.10.287.110">
    <property type="entry name" value="DnaJ domain"/>
    <property type="match status" value="1"/>
</dbReference>
<sequence length="304" mass="35186">MPGYQSHALSGRIAITSSRRGIAAGSCLFGGFLFRRSYATVPSDNSDAHYDSKWPKKDNPTPYDLFDKADGSEVDARALKRKYHEFAKLYHPDISQNIRIIRSPINQIKFESNLLTLDEKLQRFKITTQAYEILSDPRKKRSYDTSRSGWSYGPQNYASTMATQYPGSHGYRSDSTYAYWNAGTWEDHNNMKTEKEPIDVWTLFLWLCGLVVCVQATALLTRIEDSLTSKRYTHDETEHDLTQSYTNYGLDTDKVSRLRRFLWFRTYGLYRTNADLDREAKKNEELVQNMINKKEQKGKTASRS</sequence>
<dbReference type="SUPFAM" id="SSF46565">
    <property type="entry name" value="Chaperone J-domain"/>
    <property type="match status" value="1"/>
</dbReference>
<evidence type="ECO:0000259" key="1">
    <source>
        <dbReference type="PROSITE" id="PS50076"/>
    </source>
</evidence>